<feature type="region of interest" description="Disordered" evidence="1">
    <location>
        <begin position="1"/>
        <end position="92"/>
    </location>
</feature>
<keyword evidence="4" id="KW-1185">Reference proteome</keyword>
<evidence type="ECO:0000313" key="3">
    <source>
        <dbReference type="EMBL" id="KAJ6818428.1"/>
    </source>
</evidence>
<dbReference type="PANTHER" id="PTHR46444:SF19">
    <property type="entry name" value="OS02G0745600 PROTEIN"/>
    <property type="match status" value="1"/>
</dbReference>
<proteinExistence type="predicted"/>
<dbReference type="Proteomes" id="UP001140949">
    <property type="component" value="Unassembled WGS sequence"/>
</dbReference>
<reference evidence="3" key="1">
    <citation type="journal article" date="2023" name="GigaByte">
        <title>Genome assembly of the bearded iris, Iris pallida Lam.</title>
        <authorList>
            <person name="Bruccoleri R.E."/>
            <person name="Oakeley E.J."/>
            <person name="Faust A.M.E."/>
            <person name="Altorfer M."/>
            <person name="Dessus-Babus S."/>
            <person name="Burckhardt D."/>
            <person name="Oertli M."/>
            <person name="Naumann U."/>
            <person name="Petersen F."/>
            <person name="Wong J."/>
        </authorList>
    </citation>
    <scope>NUCLEOTIDE SEQUENCE</scope>
    <source>
        <strain evidence="3">GSM-AAB239-AS_SAM_17_03QT</strain>
    </source>
</reference>
<dbReference type="PANTHER" id="PTHR46444">
    <property type="entry name" value="DCD (DEVELOPMENT AND CELL DEATH) DOMAIN PROTEIN-RELATED"/>
    <property type="match status" value="1"/>
</dbReference>
<accession>A0AAX6FQZ1</accession>
<gene>
    <name evidence="3" type="ORF">M6B38_405220</name>
</gene>
<dbReference type="AlphaFoldDB" id="A0AAX6FQZ1"/>
<evidence type="ECO:0000259" key="2">
    <source>
        <dbReference type="PROSITE" id="PS51222"/>
    </source>
</evidence>
<feature type="domain" description="DCD" evidence="2">
    <location>
        <begin position="93"/>
        <end position="220"/>
    </location>
</feature>
<feature type="compositionally biased region" description="Basic residues" evidence="1">
    <location>
        <begin position="39"/>
        <end position="51"/>
    </location>
</feature>
<dbReference type="EMBL" id="JANAVB010027199">
    <property type="protein sequence ID" value="KAJ6818428.1"/>
    <property type="molecule type" value="Genomic_DNA"/>
</dbReference>
<dbReference type="SMART" id="SM00767">
    <property type="entry name" value="DCD"/>
    <property type="match status" value="1"/>
</dbReference>
<feature type="compositionally biased region" description="Basic and acidic residues" evidence="1">
    <location>
        <begin position="62"/>
        <end position="92"/>
    </location>
</feature>
<evidence type="ECO:0000256" key="1">
    <source>
        <dbReference type="SAM" id="MobiDB-lite"/>
    </source>
</evidence>
<protein>
    <recommendedName>
        <fullName evidence="2">DCD domain-containing protein</fullName>
    </recommendedName>
</protein>
<dbReference type="InterPro" id="IPR013989">
    <property type="entry name" value="Dev_and_cell_death_domain"/>
</dbReference>
<sequence>MVKTRKNKDKARATAEAAGPAEAAAAAPALTSNSTPVSAKKKIRKKQRNKSKIPEAKIAAAEQKEPRAAEEERKETTAAKEDRKEPTTAGKEEKSSGFIFMCNSRTKPECYRNQVFGLPRGKEEMLERIKPGARLFLYDFDVKLLYGIYRATTQGGLNLVPEAFRGAFPCQVKFKIDKDCLPLPESSFKQAILENYDSKNKFKPDLSSKQVRKLLSMFQPISSAPQAAGHQYIEDKRHPAHLPPPADPYRQGVYQAPAHLPPPEDLYRSRVHLAHAHMPPPEEPYRSRVHLVPRIPPPEDPYRSRGHYAPAHMPPLEDPYRPAGHMLPPEDPYRSRAYQAPADMPPPEDSYRPGGHMVPSHLPPANDMYRSGRYLVHPQLPPEDPYSLRYVGPTPLESRYLSQLAPPPAGDPYVPQYVGATSTGPPTTDPYYTAPASVPYSQLDFARYQPENPAPSDRLAYRVAHEITRADDPYRTAAIPAVTTEGQPLQSYYLTAYEDPNRPYAESIQRQPPSNATASANASVSSLYAFAGPAPAYR</sequence>
<dbReference type="PROSITE" id="PS51222">
    <property type="entry name" value="DCD"/>
    <property type="match status" value="1"/>
</dbReference>
<name>A0AAX6FQZ1_IRIPA</name>
<organism evidence="3 4">
    <name type="scientific">Iris pallida</name>
    <name type="common">Sweet iris</name>
    <dbReference type="NCBI Taxonomy" id="29817"/>
    <lineage>
        <taxon>Eukaryota</taxon>
        <taxon>Viridiplantae</taxon>
        <taxon>Streptophyta</taxon>
        <taxon>Embryophyta</taxon>
        <taxon>Tracheophyta</taxon>
        <taxon>Spermatophyta</taxon>
        <taxon>Magnoliopsida</taxon>
        <taxon>Liliopsida</taxon>
        <taxon>Asparagales</taxon>
        <taxon>Iridaceae</taxon>
        <taxon>Iridoideae</taxon>
        <taxon>Irideae</taxon>
        <taxon>Iris</taxon>
    </lineage>
</organism>
<evidence type="ECO:0000313" key="4">
    <source>
        <dbReference type="Proteomes" id="UP001140949"/>
    </source>
</evidence>
<dbReference type="Pfam" id="PF10539">
    <property type="entry name" value="Dev_Cell_Death"/>
    <property type="match status" value="1"/>
</dbReference>
<reference evidence="3" key="2">
    <citation type="submission" date="2023-04" db="EMBL/GenBank/DDBJ databases">
        <authorList>
            <person name="Bruccoleri R.E."/>
            <person name="Oakeley E.J."/>
            <person name="Faust A.-M."/>
            <person name="Dessus-Babus S."/>
            <person name="Altorfer M."/>
            <person name="Burckhardt D."/>
            <person name="Oertli M."/>
            <person name="Naumann U."/>
            <person name="Petersen F."/>
            <person name="Wong J."/>
        </authorList>
    </citation>
    <scope>NUCLEOTIDE SEQUENCE</scope>
    <source>
        <strain evidence="3">GSM-AAB239-AS_SAM_17_03QT</strain>
        <tissue evidence="3">Leaf</tissue>
    </source>
</reference>
<comment type="caution">
    <text evidence="3">The sequence shown here is derived from an EMBL/GenBank/DDBJ whole genome shotgun (WGS) entry which is preliminary data.</text>
</comment>
<feature type="compositionally biased region" description="Low complexity" evidence="1">
    <location>
        <begin position="14"/>
        <end position="29"/>
    </location>
</feature>